<organism evidence="2">
    <name type="scientific">freshwater metagenome</name>
    <dbReference type="NCBI Taxonomy" id="449393"/>
    <lineage>
        <taxon>unclassified sequences</taxon>
        <taxon>metagenomes</taxon>
        <taxon>ecological metagenomes</taxon>
    </lineage>
</organism>
<feature type="transmembrane region" description="Helical" evidence="1">
    <location>
        <begin position="38"/>
        <end position="56"/>
    </location>
</feature>
<dbReference type="EMBL" id="CAFBPZ010000003">
    <property type="protein sequence ID" value="CAB5033691.1"/>
    <property type="molecule type" value="Genomic_DNA"/>
</dbReference>
<dbReference type="EMBL" id="CAFBMC010000018">
    <property type="protein sequence ID" value="CAB4893002.1"/>
    <property type="molecule type" value="Genomic_DNA"/>
</dbReference>
<gene>
    <name evidence="2" type="ORF">UFOPK3495_00513</name>
    <name evidence="3" type="ORF">UFOPK4237_00096</name>
</gene>
<sequence>MSNDHVEKTHPIAGYIAAVILGVGVYYLVGALNDMTTAYFVAPLVIGWALVSLVIFGKLDPAEETHAQH</sequence>
<keyword evidence="1" id="KW-1133">Transmembrane helix</keyword>
<name>A0A6J7F9N2_9ZZZZ</name>
<protein>
    <submittedName>
        <fullName evidence="2">Unannotated protein</fullName>
    </submittedName>
</protein>
<keyword evidence="1" id="KW-0472">Membrane</keyword>
<dbReference type="AlphaFoldDB" id="A0A6J7F9N2"/>
<feature type="transmembrane region" description="Helical" evidence="1">
    <location>
        <begin position="12"/>
        <end position="32"/>
    </location>
</feature>
<evidence type="ECO:0000313" key="3">
    <source>
        <dbReference type="EMBL" id="CAB5033691.1"/>
    </source>
</evidence>
<evidence type="ECO:0000313" key="2">
    <source>
        <dbReference type="EMBL" id="CAB4893002.1"/>
    </source>
</evidence>
<reference evidence="2" key="1">
    <citation type="submission" date="2020-05" db="EMBL/GenBank/DDBJ databases">
        <authorList>
            <person name="Chiriac C."/>
            <person name="Salcher M."/>
            <person name="Ghai R."/>
            <person name="Kavagutti S V."/>
        </authorList>
    </citation>
    <scope>NUCLEOTIDE SEQUENCE</scope>
</reference>
<accession>A0A6J7F9N2</accession>
<keyword evidence="1" id="KW-0812">Transmembrane</keyword>
<evidence type="ECO:0000256" key="1">
    <source>
        <dbReference type="SAM" id="Phobius"/>
    </source>
</evidence>
<proteinExistence type="predicted"/>